<evidence type="ECO:0000313" key="3">
    <source>
        <dbReference type="Proteomes" id="UP000799429"/>
    </source>
</evidence>
<organism evidence="2 3">
    <name type="scientific">Patellaria atrata CBS 101060</name>
    <dbReference type="NCBI Taxonomy" id="1346257"/>
    <lineage>
        <taxon>Eukaryota</taxon>
        <taxon>Fungi</taxon>
        <taxon>Dikarya</taxon>
        <taxon>Ascomycota</taxon>
        <taxon>Pezizomycotina</taxon>
        <taxon>Dothideomycetes</taxon>
        <taxon>Dothideomycetes incertae sedis</taxon>
        <taxon>Patellariales</taxon>
        <taxon>Patellariaceae</taxon>
        <taxon>Patellaria</taxon>
    </lineage>
</organism>
<keyword evidence="3" id="KW-1185">Reference proteome</keyword>
<sequence length="493" mass="55709">MSSPYVAQQAHRPHDVPLAFDSTLQTQGQGGQFMTGQSHIPYSFHDYPLQNGGSFGDSQTGPVIPMGPPTRPRKRKAPTLHANAWEPYKDRIVELYIEQRLSLKEVKKKIENEFGFIAELRQYRTRVSQWGKDKNIKPTEMKTIVRKQQRRKLVEVTKGELITEVRGNKVEQRKIDRWMKRKGVSKSLLYSPSPAASTPSDVYCRTISECDSLAHSPVSSVATPILSTQDIISIAGSPQMFSPAPSITSIIQPQSSTFTGQSSASTYLSLPSSLPYPISTPNAFQGQIDSAAALLPQRYKQREEERLREELSRAENWFGTSHSKHLGILSILGEVFISQGRYKSAEEVIRRLVEDRRTIGGNDDIDTLAAIELLGLVLEAQGLYTKAEKLHRRTFESRKIILGDEHPDTLSSTANLASTYRNQGRWKEAEELEVQVMEKRKRVLGEEHPDTLISMVNLALTYSTQGRWKEAEELEVQVMEKRMRVLGRDIYTP</sequence>
<dbReference type="Pfam" id="PF13374">
    <property type="entry name" value="TPR_10"/>
    <property type="match status" value="1"/>
</dbReference>
<accession>A0A9P4VML4</accession>
<dbReference type="InterPro" id="IPR025676">
    <property type="entry name" value="Clr5_dom"/>
</dbReference>
<protein>
    <recommendedName>
        <fullName evidence="1">Clr5 domain-containing protein</fullName>
    </recommendedName>
</protein>
<name>A0A9P4VML4_9PEZI</name>
<dbReference type="PANTHER" id="PTHR46082:SF6">
    <property type="entry name" value="AAA+ ATPASE DOMAIN-CONTAINING PROTEIN-RELATED"/>
    <property type="match status" value="1"/>
</dbReference>
<proteinExistence type="predicted"/>
<dbReference type="Pfam" id="PF13424">
    <property type="entry name" value="TPR_12"/>
    <property type="match status" value="1"/>
</dbReference>
<reference evidence="2" key="1">
    <citation type="journal article" date="2020" name="Stud. Mycol.">
        <title>101 Dothideomycetes genomes: a test case for predicting lifestyles and emergence of pathogens.</title>
        <authorList>
            <person name="Haridas S."/>
            <person name="Albert R."/>
            <person name="Binder M."/>
            <person name="Bloem J."/>
            <person name="Labutti K."/>
            <person name="Salamov A."/>
            <person name="Andreopoulos B."/>
            <person name="Baker S."/>
            <person name="Barry K."/>
            <person name="Bills G."/>
            <person name="Bluhm B."/>
            <person name="Cannon C."/>
            <person name="Castanera R."/>
            <person name="Culley D."/>
            <person name="Daum C."/>
            <person name="Ezra D."/>
            <person name="Gonzalez J."/>
            <person name="Henrissat B."/>
            <person name="Kuo A."/>
            <person name="Liang C."/>
            <person name="Lipzen A."/>
            <person name="Lutzoni F."/>
            <person name="Magnuson J."/>
            <person name="Mondo S."/>
            <person name="Nolan M."/>
            <person name="Ohm R."/>
            <person name="Pangilinan J."/>
            <person name="Park H.-J."/>
            <person name="Ramirez L."/>
            <person name="Alfaro M."/>
            <person name="Sun H."/>
            <person name="Tritt A."/>
            <person name="Yoshinaga Y."/>
            <person name="Zwiers L.-H."/>
            <person name="Turgeon B."/>
            <person name="Goodwin S."/>
            <person name="Spatafora J."/>
            <person name="Crous P."/>
            <person name="Grigoriev I."/>
        </authorList>
    </citation>
    <scope>NUCLEOTIDE SEQUENCE</scope>
    <source>
        <strain evidence="2">CBS 101060</strain>
    </source>
</reference>
<dbReference type="InterPro" id="IPR011990">
    <property type="entry name" value="TPR-like_helical_dom_sf"/>
</dbReference>
<gene>
    <name evidence="2" type="ORF">M501DRAFT_942243</name>
</gene>
<dbReference type="AlphaFoldDB" id="A0A9P4VML4"/>
<comment type="caution">
    <text evidence="2">The sequence shown here is derived from an EMBL/GenBank/DDBJ whole genome shotgun (WGS) entry which is preliminary data.</text>
</comment>
<dbReference type="OrthoDB" id="5986190at2759"/>
<dbReference type="Gene3D" id="1.25.40.10">
    <property type="entry name" value="Tetratricopeptide repeat domain"/>
    <property type="match status" value="1"/>
</dbReference>
<dbReference type="Proteomes" id="UP000799429">
    <property type="component" value="Unassembled WGS sequence"/>
</dbReference>
<dbReference type="SUPFAM" id="SSF48452">
    <property type="entry name" value="TPR-like"/>
    <property type="match status" value="1"/>
</dbReference>
<evidence type="ECO:0000259" key="1">
    <source>
        <dbReference type="Pfam" id="PF14420"/>
    </source>
</evidence>
<dbReference type="Pfam" id="PF14420">
    <property type="entry name" value="Clr5"/>
    <property type="match status" value="1"/>
</dbReference>
<dbReference type="EMBL" id="MU006110">
    <property type="protein sequence ID" value="KAF2835305.1"/>
    <property type="molecule type" value="Genomic_DNA"/>
</dbReference>
<dbReference type="PANTHER" id="PTHR46082">
    <property type="entry name" value="ATP/GTP-BINDING PROTEIN-RELATED"/>
    <property type="match status" value="1"/>
</dbReference>
<feature type="domain" description="Clr5" evidence="1">
    <location>
        <begin position="83"/>
        <end position="134"/>
    </location>
</feature>
<dbReference type="InterPro" id="IPR053137">
    <property type="entry name" value="NLR-like"/>
</dbReference>
<evidence type="ECO:0000313" key="2">
    <source>
        <dbReference type="EMBL" id="KAF2835305.1"/>
    </source>
</evidence>